<feature type="transmembrane region" description="Helical" evidence="1">
    <location>
        <begin position="43"/>
        <end position="65"/>
    </location>
</feature>
<evidence type="ECO:0000256" key="1">
    <source>
        <dbReference type="SAM" id="Phobius"/>
    </source>
</evidence>
<dbReference type="Pfam" id="PF12670">
    <property type="entry name" value="DUF3792"/>
    <property type="match status" value="1"/>
</dbReference>
<keyword evidence="3" id="KW-1185">Reference proteome</keyword>
<feature type="transmembrane region" description="Helical" evidence="1">
    <location>
        <begin position="134"/>
        <end position="152"/>
    </location>
</feature>
<keyword evidence="1" id="KW-0812">Transmembrane</keyword>
<feature type="transmembrane region" description="Helical" evidence="1">
    <location>
        <begin position="102"/>
        <end position="122"/>
    </location>
</feature>
<gene>
    <name evidence="2" type="ORF">G4P54_14100</name>
</gene>
<proteinExistence type="predicted"/>
<sequence>MRGGNTFLQRRAISISGGLEQKPFNTGREETFMEETKQVGKGILYGLIAIFSAMLLTSLAVSLLLTATSLEESSFNWLINAISFLSLFIGGFISGGKGKERGWMIGAMTALSFSMIILLFQYLGFGKTFTAEQLLFHLGFLGVCMLGGIFGVNMRGNRSST</sequence>
<feature type="transmembrane region" description="Helical" evidence="1">
    <location>
        <begin position="77"/>
        <end position="95"/>
    </location>
</feature>
<keyword evidence="1" id="KW-1133">Transmembrane helix</keyword>
<protein>
    <submittedName>
        <fullName evidence="2">TIGR04086 family membrane protein</fullName>
    </submittedName>
</protein>
<dbReference type="AlphaFoldDB" id="A0A6H0WL35"/>
<dbReference type="KEGG" id="bteq:G4P54_14100"/>
<dbReference type="Proteomes" id="UP000501914">
    <property type="component" value="Chromosome"/>
</dbReference>
<keyword evidence="1" id="KW-0472">Membrane</keyword>
<accession>A0A6H0WL35</accession>
<evidence type="ECO:0000313" key="2">
    <source>
        <dbReference type="EMBL" id="QIW80844.1"/>
    </source>
</evidence>
<dbReference type="InterPro" id="IPR023804">
    <property type="entry name" value="DUF3792_TM"/>
</dbReference>
<name>A0A6H0WL35_9BACI</name>
<evidence type="ECO:0000313" key="3">
    <source>
        <dbReference type="Proteomes" id="UP000501914"/>
    </source>
</evidence>
<dbReference type="EMBL" id="CP048852">
    <property type="protein sequence ID" value="QIW80844.1"/>
    <property type="molecule type" value="Genomic_DNA"/>
</dbReference>
<organism evidence="2 3">
    <name type="scientific">Bacillus tequilensis</name>
    <dbReference type="NCBI Taxonomy" id="227866"/>
    <lineage>
        <taxon>Bacteria</taxon>
        <taxon>Bacillati</taxon>
        <taxon>Bacillota</taxon>
        <taxon>Bacilli</taxon>
        <taxon>Bacillales</taxon>
        <taxon>Bacillaceae</taxon>
        <taxon>Bacillus</taxon>
    </lineage>
</organism>
<dbReference type="NCBIfam" id="TIGR04086">
    <property type="entry name" value="TIGR04086_membr"/>
    <property type="match status" value="1"/>
</dbReference>
<reference evidence="2 3" key="1">
    <citation type="submission" date="2020-02" db="EMBL/GenBank/DDBJ databases">
        <title>Genome sequencing, annotation and comparative genomic analysis of Bacillus tequilensis EA-CB0015, an effective biological control agent against Pseudocercospora fijiensis in banana plants.</title>
        <authorList>
            <person name="Cuellar-Gaviria T.Z."/>
            <person name="Ju K.-S."/>
            <person name="Villegas-Escobar V."/>
        </authorList>
    </citation>
    <scope>NUCLEOTIDE SEQUENCE [LARGE SCALE GENOMIC DNA]</scope>
    <source>
        <strain evidence="2 3">EA-CB0015</strain>
    </source>
</reference>